<dbReference type="AlphaFoldDB" id="A0A2W2EBP8"/>
<dbReference type="SUPFAM" id="SSF46689">
    <property type="entry name" value="Homeodomain-like"/>
    <property type="match status" value="1"/>
</dbReference>
<dbReference type="GO" id="GO:0003700">
    <property type="term" value="F:DNA-binding transcription factor activity"/>
    <property type="evidence" value="ECO:0007669"/>
    <property type="project" value="TreeGrafter"/>
</dbReference>
<evidence type="ECO:0000313" key="8">
    <source>
        <dbReference type="Proteomes" id="UP000249304"/>
    </source>
</evidence>
<dbReference type="PANTHER" id="PTHR30055:SF234">
    <property type="entry name" value="HTH-TYPE TRANSCRIPTIONAL REGULATOR BETI"/>
    <property type="match status" value="1"/>
</dbReference>
<comment type="caution">
    <text evidence="7">The sequence shown here is derived from an EMBL/GenBank/DDBJ whole genome shotgun (WGS) entry which is preliminary data.</text>
</comment>
<keyword evidence="8" id="KW-1185">Reference proteome</keyword>
<evidence type="ECO:0000256" key="3">
    <source>
        <dbReference type="ARBA" id="ARBA00023163"/>
    </source>
</evidence>
<dbReference type="Pfam" id="PF00440">
    <property type="entry name" value="TetR_N"/>
    <property type="match status" value="1"/>
</dbReference>
<dbReference type="Proteomes" id="UP000249304">
    <property type="component" value="Unassembled WGS sequence"/>
</dbReference>
<dbReference type="PANTHER" id="PTHR30055">
    <property type="entry name" value="HTH-TYPE TRANSCRIPTIONAL REGULATOR RUTR"/>
    <property type="match status" value="1"/>
</dbReference>
<evidence type="ECO:0000256" key="2">
    <source>
        <dbReference type="ARBA" id="ARBA00023125"/>
    </source>
</evidence>
<dbReference type="EMBL" id="POUD01000132">
    <property type="protein sequence ID" value="PZG14279.1"/>
    <property type="molecule type" value="Genomic_DNA"/>
</dbReference>
<dbReference type="PROSITE" id="PS01081">
    <property type="entry name" value="HTH_TETR_1"/>
    <property type="match status" value="1"/>
</dbReference>
<dbReference type="InterPro" id="IPR023772">
    <property type="entry name" value="DNA-bd_HTH_TetR-type_CS"/>
</dbReference>
<dbReference type="Gene3D" id="1.10.357.10">
    <property type="entry name" value="Tetracycline Repressor, domain 2"/>
    <property type="match status" value="1"/>
</dbReference>
<accession>A0A2W2EBP8</accession>
<evidence type="ECO:0000256" key="5">
    <source>
        <dbReference type="SAM" id="MobiDB-lite"/>
    </source>
</evidence>
<keyword evidence="2 4" id="KW-0238">DNA-binding</keyword>
<dbReference type="PROSITE" id="PS50977">
    <property type="entry name" value="HTH_TETR_2"/>
    <property type="match status" value="1"/>
</dbReference>
<feature type="domain" description="HTH tetR-type" evidence="6">
    <location>
        <begin position="23"/>
        <end position="83"/>
    </location>
</feature>
<evidence type="ECO:0000313" key="7">
    <source>
        <dbReference type="EMBL" id="PZG14279.1"/>
    </source>
</evidence>
<organism evidence="7 8">
    <name type="scientific">Nonomuraea aridisoli</name>
    <dbReference type="NCBI Taxonomy" id="2070368"/>
    <lineage>
        <taxon>Bacteria</taxon>
        <taxon>Bacillati</taxon>
        <taxon>Actinomycetota</taxon>
        <taxon>Actinomycetes</taxon>
        <taxon>Streptosporangiales</taxon>
        <taxon>Streptosporangiaceae</taxon>
        <taxon>Nonomuraea</taxon>
    </lineage>
</organism>
<evidence type="ECO:0000256" key="1">
    <source>
        <dbReference type="ARBA" id="ARBA00023015"/>
    </source>
</evidence>
<dbReference type="InterPro" id="IPR050109">
    <property type="entry name" value="HTH-type_TetR-like_transc_reg"/>
</dbReference>
<protein>
    <submittedName>
        <fullName evidence="7">TetR family transcriptional regulator</fullName>
    </submittedName>
</protein>
<dbReference type="InterPro" id="IPR001647">
    <property type="entry name" value="HTH_TetR"/>
</dbReference>
<proteinExistence type="predicted"/>
<feature type="DNA-binding region" description="H-T-H motif" evidence="4">
    <location>
        <begin position="46"/>
        <end position="65"/>
    </location>
</feature>
<gene>
    <name evidence="7" type="ORF">C1J01_27365</name>
</gene>
<evidence type="ECO:0000259" key="6">
    <source>
        <dbReference type="PROSITE" id="PS50977"/>
    </source>
</evidence>
<dbReference type="InterPro" id="IPR009057">
    <property type="entry name" value="Homeodomain-like_sf"/>
</dbReference>
<keyword evidence="3" id="KW-0804">Transcription</keyword>
<dbReference type="OrthoDB" id="4823039at2"/>
<sequence length="214" mass="23258">MSDVKAGPARRRYRSPLREESARRTRQAVVAAARELFVARGYAATSLADVAAAAGVARPTVFAAFGSKAALLHRVVDEALAGDDEPVPVAERPWFRPVFEAAGQEAVLDAYARVAELIGARAAQVFETVRRAADAAPEAAELWRTMVDNRRAGARMVVERLTSLGPLAVETERAIDVVWFYNDPAHYAALVTGRGWPPDAYVAWLSSQMRQAVL</sequence>
<dbReference type="PRINTS" id="PR00455">
    <property type="entry name" value="HTHTETR"/>
</dbReference>
<feature type="region of interest" description="Disordered" evidence="5">
    <location>
        <begin position="1"/>
        <end position="20"/>
    </location>
</feature>
<name>A0A2W2EBP8_9ACTN</name>
<keyword evidence="1" id="KW-0805">Transcription regulation</keyword>
<dbReference type="GO" id="GO:0000976">
    <property type="term" value="F:transcription cis-regulatory region binding"/>
    <property type="evidence" value="ECO:0007669"/>
    <property type="project" value="TreeGrafter"/>
</dbReference>
<dbReference type="RefSeq" id="WP_111181855.1">
    <property type="nucleotide sequence ID" value="NZ_POUD01000132.1"/>
</dbReference>
<evidence type="ECO:0000256" key="4">
    <source>
        <dbReference type="PROSITE-ProRule" id="PRU00335"/>
    </source>
</evidence>
<reference evidence="7 8" key="1">
    <citation type="submission" date="2018-01" db="EMBL/GenBank/DDBJ databases">
        <title>Draft genome sequence of Nonomuraea sp. KC333.</title>
        <authorList>
            <person name="Sahin N."/>
            <person name="Saygin H."/>
            <person name="Ay H."/>
        </authorList>
    </citation>
    <scope>NUCLEOTIDE SEQUENCE [LARGE SCALE GENOMIC DNA]</scope>
    <source>
        <strain evidence="7 8">KC333</strain>
    </source>
</reference>